<feature type="compositionally biased region" description="Basic and acidic residues" evidence="1">
    <location>
        <begin position="38"/>
        <end position="65"/>
    </location>
</feature>
<dbReference type="AlphaFoldDB" id="A0A4Y7PER4"/>
<sequence>MLFVSTSRRDMHSLDLEDKSVSASEEGHKESQGVGERCAAKDHLTENSPREKHCRNIAETDEKEALSQPGSATSDILSSPQPLSFTKLESYEPKHHLGKQTYREVISCTATAEDPSHHSWLTLHEPSTPSKPPQKSRHSQHHGARWEPYHKRHTALWEPYRQLYEHLEKERSRTKPTSEHEQPVRYNLRSSTAAKRALGGFF</sequence>
<feature type="compositionally biased region" description="Basic and acidic residues" evidence="1">
    <location>
        <begin position="7"/>
        <end position="31"/>
    </location>
</feature>
<feature type="compositionally biased region" description="Basic residues" evidence="1">
    <location>
        <begin position="134"/>
        <end position="143"/>
    </location>
</feature>
<accession>A0A4Y7PER4</accession>
<protein>
    <submittedName>
        <fullName evidence="2">Uncharacterized protein</fullName>
    </submittedName>
</protein>
<gene>
    <name evidence="2" type="ORF">BD410DRAFT_846531</name>
</gene>
<dbReference type="EMBL" id="ML170435">
    <property type="protein sequence ID" value="TDL13904.1"/>
    <property type="molecule type" value="Genomic_DNA"/>
</dbReference>
<reference evidence="2 3" key="1">
    <citation type="submission" date="2018-06" db="EMBL/GenBank/DDBJ databases">
        <title>A transcriptomic atlas of mushroom development highlights an independent origin of complex multicellularity.</title>
        <authorList>
            <consortium name="DOE Joint Genome Institute"/>
            <person name="Krizsan K."/>
            <person name="Almasi E."/>
            <person name="Merenyi Z."/>
            <person name="Sahu N."/>
            <person name="Viragh M."/>
            <person name="Koszo T."/>
            <person name="Mondo S."/>
            <person name="Kiss B."/>
            <person name="Balint B."/>
            <person name="Kues U."/>
            <person name="Barry K."/>
            <person name="Hegedus J.C."/>
            <person name="Henrissat B."/>
            <person name="Johnson J."/>
            <person name="Lipzen A."/>
            <person name="Ohm R."/>
            <person name="Nagy I."/>
            <person name="Pangilinan J."/>
            <person name="Yan J."/>
            <person name="Xiong Y."/>
            <person name="Grigoriev I.V."/>
            <person name="Hibbett D.S."/>
            <person name="Nagy L.G."/>
        </authorList>
    </citation>
    <scope>NUCLEOTIDE SEQUENCE [LARGE SCALE GENOMIC DNA]</scope>
    <source>
        <strain evidence="2 3">SZMC22713</strain>
    </source>
</reference>
<dbReference type="Proteomes" id="UP000294933">
    <property type="component" value="Unassembled WGS sequence"/>
</dbReference>
<feature type="compositionally biased region" description="Polar residues" evidence="1">
    <location>
        <begin position="68"/>
        <end position="81"/>
    </location>
</feature>
<evidence type="ECO:0000256" key="1">
    <source>
        <dbReference type="SAM" id="MobiDB-lite"/>
    </source>
</evidence>
<feature type="compositionally biased region" description="Basic and acidic residues" evidence="1">
    <location>
        <begin position="168"/>
        <end position="183"/>
    </location>
</feature>
<feature type="region of interest" description="Disordered" evidence="1">
    <location>
        <begin position="168"/>
        <end position="191"/>
    </location>
</feature>
<organism evidence="2 3">
    <name type="scientific">Rickenella mellea</name>
    <dbReference type="NCBI Taxonomy" id="50990"/>
    <lineage>
        <taxon>Eukaryota</taxon>
        <taxon>Fungi</taxon>
        <taxon>Dikarya</taxon>
        <taxon>Basidiomycota</taxon>
        <taxon>Agaricomycotina</taxon>
        <taxon>Agaricomycetes</taxon>
        <taxon>Hymenochaetales</taxon>
        <taxon>Rickenellaceae</taxon>
        <taxon>Rickenella</taxon>
    </lineage>
</organism>
<evidence type="ECO:0000313" key="2">
    <source>
        <dbReference type="EMBL" id="TDL13904.1"/>
    </source>
</evidence>
<keyword evidence="3" id="KW-1185">Reference proteome</keyword>
<proteinExistence type="predicted"/>
<name>A0A4Y7PER4_9AGAM</name>
<feature type="region of interest" description="Disordered" evidence="1">
    <location>
        <begin position="119"/>
        <end position="147"/>
    </location>
</feature>
<dbReference type="VEuPathDB" id="FungiDB:BD410DRAFT_846531"/>
<feature type="region of interest" description="Disordered" evidence="1">
    <location>
        <begin position="1"/>
        <end position="81"/>
    </location>
</feature>
<evidence type="ECO:0000313" key="3">
    <source>
        <dbReference type="Proteomes" id="UP000294933"/>
    </source>
</evidence>